<dbReference type="AlphaFoldDB" id="A0ABD0K2A8"/>
<accession>A0ABD0K2A8</accession>
<evidence type="ECO:0000256" key="1">
    <source>
        <dbReference type="SAM" id="MobiDB-lite"/>
    </source>
</evidence>
<gene>
    <name evidence="2" type="ORF">BaRGS_00027553</name>
</gene>
<feature type="region of interest" description="Disordered" evidence="1">
    <location>
        <begin position="1"/>
        <end position="20"/>
    </location>
</feature>
<evidence type="ECO:0000313" key="2">
    <source>
        <dbReference type="EMBL" id="KAK7481293.1"/>
    </source>
</evidence>
<evidence type="ECO:0000313" key="3">
    <source>
        <dbReference type="Proteomes" id="UP001519460"/>
    </source>
</evidence>
<keyword evidence="3" id="KW-1185">Reference proteome</keyword>
<dbReference type="Proteomes" id="UP001519460">
    <property type="component" value="Unassembled WGS sequence"/>
</dbReference>
<name>A0ABD0K2A8_9CAEN</name>
<feature type="non-terminal residue" evidence="2">
    <location>
        <position position="82"/>
    </location>
</feature>
<protein>
    <submittedName>
        <fullName evidence="2">Uncharacterized protein</fullName>
    </submittedName>
</protein>
<sequence>MDTKQFRPASETGPAAFNAAESSKIPAGAAIVSYQPVAIVEGDSEEEPGRPARPSASAIAAVGAYYDCTPEHSMRLVPAAPG</sequence>
<reference evidence="2 3" key="1">
    <citation type="journal article" date="2023" name="Sci. Data">
        <title>Genome assembly of the Korean intertidal mud-creeper Batillaria attramentaria.</title>
        <authorList>
            <person name="Patra A.K."/>
            <person name="Ho P.T."/>
            <person name="Jun S."/>
            <person name="Lee S.J."/>
            <person name="Kim Y."/>
            <person name="Won Y.J."/>
        </authorList>
    </citation>
    <scope>NUCLEOTIDE SEQUENCE [LARGE SCALE GENOMIC DNA]</scope>
    <source>
        <strain evidence="2">Wonlab-2016</strain>
    </source>
</reference>
<dbReference type="EMBL" id="JACVVK020000265">
    <property type="protein sequence ID" value="KAK7481293.1"/>
    <property type="molecule type" value="Genomic_DNA"/>
</dbReference>
<comment type="caution">
    <text evidence="2">The sequence shown here is derived from an EMBL/GenBank/DDBJ whole genome shotgun (WGS) entry which is preliminary data.</text>
</comment>
<proteinExistence type="predicted"/>
<organism evidence="2 3">
    <name type="scientific">Batillaria attramentaria</name>
    <dbReference type="NCBI Taxonomy" id="370345"/>
    <lineage>
        <taxon>Eukaryota</taxon>
        <taxon>Metazoa</taxon>
        <taxon>Spiralia</taxon>
        <taxon>Lophotrochozoa</taxon>
        <taxon>Mollusca</taxon>
        <taxon>Gastropoda</taxon>
        <taxon>Caenogastropoda</taxon>
        <taxon>Sorbeoconcha</taxon>
        <taxon>Cerithioidea</taxon>
        <taxon>Batillariidae</taxon>
        <taxon>Batillaria</taxon>
    </lineage>
</organism>